<dbReference type="EMBL" id="CM037157">
    <property type="protein sequence ID" value="KAH7849796.1"/>
    <property type="molecule type" value="Genomic_DNA"/>
</dbReference>
<reference evidence="1 2" key="1">
    <citation type="journal article" date="2021" name="Hortic Res">
        <title>High-quality reference genome and annotation aids understanding of berry development for evergreen blueberry (Vaccinium darrowii).</title>
        <authorList>
            <person name="Yu J."/>
            <person name="Hulse-Kemp A.M."/>
            <person name="Babiker E."/>
            <person name="Staton M."/>
        </authorList>
    </citation>
    <scope>NUCLEOTIDE SEQUENCE [LARGE SCALE GENOMIC DNA]</scope>
    <source>
        <strain evidence="2">cv. NJ 8807/NJ 8810</strain>
        <tissue evidence="1">Young leaf</tissue>
    </source>
</reference>
<accession>A0ACB7Y8R3</accession>
<sequence length="136" mass="14619">MSSTLLEFRGWRRSPMPAVALAAVVAAAMINTAVADPQTNLLNQGCSQYNATNLSDFYTNLNDTLSDLQSQLSGVNTKFATAQQAKGSDPVYVMAQCRDYLSTADCVACFDTAVTQIRNCTGANGARVIYDGCFLR</sequence>
<comment type="caution">
    <text evidence="1">The sequence shown here is derived from an EMBL/GenBank/DDBJ whole genome shotgun (WGS) entry which is preliminary data.</text>
</comment>
<evidence type="ECO:0000313" key="1">
    <source>
        <dbReference type="EMBL" id="KAH7849796.1"/>
    </source>
</evidence>
<name>A0ACB7Y8R3_9ERIC</name>
<keyword evidence="2" id="KW-1185">Reference proteome</keyword>
<dbReference type="Proteomes" id="UP000828048">
    <property type="component" value="Chromosome 7"/>
</dbReference>
<protein>
    <submittedName>
        <fullName evidence="1">Uncharacterized protein</fullName>
    </submittedName>
</protein>
<gene>
    <name evidence="1" type="ORF">Vadar_023068</name>
</gene>
<evidence type="ECO:0000313" key="2">
    <source>
        <dbReference type="Proteomes" id="UP000828048"/>
    </source>
</evidence>
<organism evidence="1 2">
    <name type="scientific">Vaccinium darrowii</name>
    <dbReference type="NCBI Taxonomy" id="229202"/>
    <lineage>
        <taxon>Eukaryota</taxon>
        <taxon>Viridiplantae</taxon>
        <taxon>Streptophyta</taxon>
        <taxon>Embryophyta</taxon>
        <taxon>Tracheophyta</taxon>
        <taxon>Spermatophyta</taxon>
        <taxon>Magnoliopsida</taxon>
        <taxon>eudicotyledons</taxon>
        <taxon>Gunneridae</taxon>
        <taxon>Pentapetalae</taxon>
        <taxon>asterids</taxon>
        <taxon>Ericales</taxon>
        <taxon>Ericaceae</taxon>
        <taxon>Vaccinioideae</taxon>
        <taxon>Vaccinieae</taxon>
        <taxon>Vaccinium</taxon>
    </lineage>
</organism>
<proteinExistence type="predicted"/>